<sequence>MKPDLSLVIEEPIAGHYYWMVVRPGGWLRLGPCEVVDAGSGPLPSYQAAQAAGNRVLASFQPVVERPTPSGFGGAWDIMTIPGALT</sequence>
<protein>
    <recommendedName>
        <fullName evidence="3">DUF2188 domain-containing protein</fullName>
    </recommendedName>
</protein>
<proteinExistence type="predicted"/>
<dbReference type="Proteomes" id="UP001169027">
    <property type="component" value="Unassembled WGS sequence"/>
</dbReference>
<accession>A0ABT8S142</accession>
<dbReference type="EMBL" id="JAUKVY010000006">
    <property type="protein sequence ID" value="MDO1532651.1"/>
    <property type="molecule type" value="Genomic_DNA"/>
</dbReference>
<reference evidence="1" key="1">
    <citation type="submission" date="2023-06" db="EMBL/GenBank/DDBJ databases">
        <authorList>
            <person name="Jiang Y."/>
            <person name="Liu Q."/>
        </authorList>
    </citation>
    <scope>NUCLEOTIDE SEQUENCE</scope>
    <source>
        <strain evidence="1">CGMCC 1.12090</strain>
    </source>
</reference>
<comment type="caution">
    <text evidence="1">The sequence shown here is derived from an EMBL/GenBank/DDBJ whole genome shotgun (WGS) entry which is preliminary data.</text>
</comment>
<organism evidence="1 2">
    <name type="scientific">Variovorax ginsengisoli</name>
    <dbReference type="NCBI Taxonomy" id="363844"/>
    <lineage>
        <taxon>Bacteria</taxon>
        <taxon>Pseudomonadati</taxon>
        <taxon>Pseudomonadota</taxon>
        <taxon>Betaproteobacteria</taxon>
        <taxon>Burkholderiales</taxon>
        <taxon>Comamonadaceae</taxon>
        <taxon>Variovorax</taxon>
    </lineage>
</organism>
<dbReference type="RefSeq" id="WP_286526013.1">
    <property type="nucleotide sequence ID" value="NZ_JAUJZH010000006.1"/>
</dbReference>
<evidence type="ECO:0008006" key="3">
    <source>
        <dbReference type="Google" id="ProtNLM"/>
    </source>
</evidence>
<evidence type="ECO:0000313" key="2">
    <source>
        <dbReference type="Proteomes" id="UP001169027"/>
    </source>
</evidence>
<gene>
    <name evidence="1" type="ORF">Q2T77_10165</name>
</gene>
<name>A0ABT8S142_9BURK</name>
<keyword evidence="2" id="KW-1185">Reference proteome</keyword>
<evidence type="ECO:0000313" key="1">
    <source>
        <dbReference type="EMBL" id="MDO1532651.1"/>
    </source>
</evidence>